<accession>A0A3M3ZZK1</accession>
<evidence type="ECO:0000313" key="1">
    <source>
        <dbReference type="EMBL" id="RMP00012.1"/>
    </source>
</evidence>
<comment type="caution">
    <text evidence="1">The sequence shown here is derived from an EMBL/GenBank/DDBJ whole genome shotgun (WGS) entry which is preliminary data.</text>
</comment>
<gene>
    <name evidence="1" type="ORF">ALQ29_02933</name>
</gene>
<reference evidence="1 2" key="1">
    <citation type="submission" date="2018-08" db="EMBL/GenBank/DDBJ databases">
        <title>Recombination of ecologically and evolutionarily significant loci maintains genetic cohesion in the Pseudomonas syringae species complex.</title>
        <authorList>
            <person name="Dillon M."/>
            <person name="Thakur S."/>
            <person name="Almeida R.N.D."/>
            <person name="Weir B.S."/>
            <person name="Guttman D.S."/>
        </authorList>
    </citation>
    <scope>NUCLEOTIDE SEQUENCE [LARGE SCALE GENOMIC DNA]</scope>
    <source>
        <strain evidence="1 2">ICMP 3555</strain>
    </source>
</reference>
<dbReference type="AlphaFoldDB" id="A0A3M3ZZK1"/>
<protein>
    <submittedName>
        <fullName evidence="1">Uncharacterized protein</fullName>
    </submittedName>
</protein>
<dbReference type="RefSeq" id="WP_064053011.1">
    <property type="nucleotide sequence ID" value="NZ_RBPW01000024.1"/>
</dbReference>
<proteinExistence type="predicted"/>
<dbReference type="EMBL" id="RBQF01000408">
    <property type="protein sequence ID" value="RMP00012.1"/>
    <property type="molecule type" value="Genomic_DNA"/>
</dbReference>
<keyword evidence="2" id="KW-1185">Reference proteome</keyword>
<sequence>MHLAVRTISEFEQLSRSVHSVVTSHFALKYDHLRQGLCAGFGFKSHAALVAALKASELVDVNRFNHLALIERLQAMGNSSETAEAVSSIIDGRRLSITLKKQPQNPRYSDTSYNLKVIPQDVSGGVVKSPFFFIMPLFGNTDPQPPYQVDSAATFRHSSVFSVTRPGSNALLTVEGKEGKWSGGLYIYDRKLQLDDDNCKRTVCAALARKILPAISPRFNCQLYRPDRYDNGAWKLRVSLGDFAREALGGKTLVLKIPNQKARNFLPDQGYRFSVDMMHFKDGLLEAHIYTNGISEDDNPTSIEAVRAEIVRSIHKAITEQNVIISPYWNA</sequence>
<organism evidence="1 2">
    <name type="scientific">Pseudomonas marginalis pv. marginalis</name>
    <dbReference type="NCBI Taxonomy" id="97473"/>
    <lineage>
        <taxon>Bacteria</taxon>
        <taxon>Pseudomonadati</taxon>
        <taxon>Pseudomonadota</taxon>
        <taxon>Gammaproteobacteria</taxon>
        <taxon>Pseudomonadales</taxon>
        <taxon>Pseudomonadaceae</taxon>
        <taxon>Pseudomonas</taxon>
    </lineage>
</organism>
<dbReference type="Proteomes" id="UP000276587">
    <property type="component" value="Unassembled WGS sequence"/>
</dbReference>
<name>A0A3M3ZZK1_PSEMA</name>
<evidence type="ECO:0000313" key="2">
    <source>
        <dbReference type="Proteomes" id="UP000276587"/>
    </source>
</evidence>